<feature type="domain" description="Histone acetyl transferase HAT1 N-terminal" evidence="4">
    <location>
        <begin position="7"/>
        <end position="101"/>
    </location>
</feature>
<protein>
    <submittedName>
        <fullName evidence="5">OLC1v1037632C2</fullName>
    </submittedName>
</protein>
<evidence type="ECO:0000313" key="5">
    <source>
        <dbReference type="EMBL" id="CAI9100513.1"/>
    </source>
</evidence>
<dbReference type="Pfam" id="PF00583">
    <property type="entry name" value="Acetyltransf_1"/>
    <property type="match status" value="1"/>
</dbReference>
<proteinExistence type="inferred from homology"/>
<dbReference type="InterPro" id="IPR016181">
    <property type="entry name" value="Acyl_CoA_acyltransferase"/>
</dbReference>
<evidence type="ECO:0000256" key="2">
    <source>
        <dbReference type="ARBA" id="ARBA00048017"/>
    </source>
</evidence>
<dbReference type="GO" id="GO:0031509">
    <property type="term" value="P:subtelomeric heterochromatin formation"/>
    <property type="evidence" value="ECO:0007669"/>
    <property type="project" value="InterPro"/>
</dbReference>
<dbReference type="GO" id="GO:0004402">
    <property type="term" value="F:histone acetyltransferase activity"/>
    <property type="evidence" value="ECO:0007669"/>
    <property type="project" value="InterPro"/>
</dbReference>
<evidence type="ECO:0000259" key="3">
    <source>
        <dbReference type="Pfam" id="PF00583"/>
    </source>
</evidence>
<evidence type="ECO:0000313" key="6">
    <source>
        <dbReference type="Proteomes" id="UP001161247"/>
    </source>
</evidence>
<dbReference type="Pfam" id="PF10394">
    <property type="entry name" value="Hat1_N"/>
    <property type="match status" value="1"/>
</dbReference>
<dbReference type="Gene3D" id="3.40.630.30">
    <property type="match status" value="1"/>
</dbReference>
<accession>A0AAV1D0Y7</accession>
<dbReference type="CDD" id="cd04301">
    <property type="entry name" value="NAT_SF"/>
    <property type="match status" value="1"/>
</dbReference>
<dbReference type="SUPFAM" id="SSF55729">
    <property type="entry name" value="Acyl-CoA N-acyltransferases (Nat)"/>
    <property type="match status" value="1"/>
</dbReference>
<organism evidence="5 6">
    <name type="scientific">Oldenlandia corymbosa var. corymbosa</name>
    <dbReference type="NCBI Taxonomy" id="529605"/>
    <lineage>
        <taxon>Eukaryota</taxon>
        <taxon>Viridiplantae</taxon>
        <taxon>Streptophyta</taxon>
        <taxon>Embryophyta</taxon>
        <taxon>Tracheophyta</taxon>
        <taxon>Spermatophyta</taxon>
        <taxon>Magnoliopsida</taxon>
        <taxon>eudicotyledons</taxon>
        <taxon>Gunneridae</taxon>
        <taxon>Pentapetalae</taxon>
        <taxon>asterids</taxon>
        <taxon>lamiids</taxon>
        <taxon>Gentianales</taxon>
        <taxon>Rubiaceae</taxon>
        <taxon>Rubioideae</taxon>
        <taxon>Spermacoceae</taxon>
        <taxon>Hedyotis-Oldenlandia complex</taxon>
        <taxon>Oldenlandia</taxon>
    </lineage>
</organism>
<dbReference type="GO" id="GO:0000781">
    <property type="term" value="C:chromosome, telomeric region"/>
    <property type="evidence" value="ECO:0007669"/>
    <property type="project" value="GOC"/>
</dbReference>
<feature type="domain" description="N-acetyltransferase" evidence="3">
    <location>
        <begin position="133"/>
        <end position="192"/>
    </location>
</feature>
<dbReference type="GO" id="GO:0005634">
    <property type="term" value="C:nucleus"/>
    <property type="evidence" value="ECO:0007669"/>
    <property type="project" value="InterPro"/>
</dbReference>
<name>A0AAV1D0Y7_OLDCO</name>
<dbReference type="AlphaFoldDB" id="A0AAV1D0Y7"/>
<evidence type="ECO:0000256" key="1">
    <source>
        <dbReference type="ARBA" id="ARBA00010543"/>
    </source>
</evidence>
<evidence type="ECO:0000259" key="4">
    <source>
        <dbReference type="Pfam" id="PF10394"/>
    </source>
</evidence>
<comment type="catalytic activity">
    <reaction evidence="2">
        <text>L-lysyl-[protein] + acetyl-CoA = N(6)-acetyl-L-lysyl-[protein] + CoA + H(+)</text>
        <dbReference type="Rhea" id="RHEA:45948"/>
        <dbReference type="Rhea" id="RHEA-COMP:9752"/>
        <dbReference type="Rhea" id="RHEA-COMP:10731"/>
        <dbReference type="ChEBI" id="CHEBI:15378"/>
        <dbReference type="ChEBI" id="CHEBI:29969"/>
        <dbReference type="ChEBI" id="CHEBI:57287"/>
        <dbReference type="ChEBI" id="CHEBI:57288"/>
        <dbReference type="ChEBI" id="CHEBI:61930"/>
        <dbReference type="EC" id="2.3.1.48"/>
    </reaction>
</comment>
<sequence>MFFKGGKGITDLKSALKNMFAENLVEKKEEFLNTFSSERLYIKSVISSGVALEQPTANGRSSDSSKNSKGEASDFEVFKVAGEPVGHLYSRLVPLVLLLIDGSNPIDINDPRWEIYMVVRKTADLQEDIGINMIGFAAVYRFHRYPDSQRLRLGQILVLPPYQGKGYGGSLLKVLNNVAVSEDVYDLTVEEPEDSLQHVRTKIDLQRLLVFSPIQNALSAVVSRIKSENPSKRSEPCQYGPPRSAVEDVRKSLKINKRQFLQCWEILLYLGLDPIDKYMESYRAIVTARIKTDIIGKDSEVVGKRIIDVPTEFDQETSFAMFKSQNGNVTGSESDGAKSNQEESLRQLVDERMKEIKLIAEKVSMSTR</sequence>
<comment type="similarity">
    <text evidence="1">Belongs to the HAT1 family.</text>
</comment>
<dbReference type="PANTHER" id="PTHR12046">
    <property type="entry name" value="HISTONE ACETYLTRANSFERASE TYPE B CATALYTIC SUBUNIT"/>
    <property type="match status" value="1"/>
</dbReference>
<dbReference type="InterPro" id="IPR017380">
    <property type="entry name" value="Hist_AcTrfase_B-typ_cat-su"/>
</dbReference>
<keyword evidence="6" id="KW-1185">Reference proteome</keyword>
<dbReference type="Proteomes" id="UP001161247">
    <property type="component" value="Chromosome 3"/>
</dbReference>
<dbReference type="InterPro" id="IPR019467">
    <property type="entry name" value="Hat1_N"/>
</dbReference>
<dbReference type="EMBL" id="OX459120">
    <property type="protein sequence ID" value="CAI9100513.1"/>
    <property type="molecule type" value="Genomic_DNA"/>
</dbReference>
<dbReference type="FunFam" id="3.40.630.30:FF:000077">
    <property type="entry name" value="Histone acetyltransferase type B catalytic subunit"/>
    <property type="match status" value="1"/>
</dbReference>
<reference evidence="5" key="1">
    <citation type="submission" date="2023-03" db="EMBL/GenBank/DDBJ databases">
        <authorList>
            <person name="Julca I."/>
        </authorList>
    </citation>
    <scope>NUCLEOTIDE SEQUENCE</scope>
</reference>
<gene>
    <name evidence="5" type="ORF">OLC1_LOCUS10323</name>
</gene>
<dbReference type="InterPro" id="IPR000182">
    <property type="entry name" value="GNAT_dom"/>
</dbReference>